<evidence type="ECO:0000256" key="1">
    <source>
        <dbReference type="SAM" id="SignalP"/>
    </source>
</evidence>
<reference evidence="2 3" key="1">
    <citation type="submission" date="2013-04" db="EMBL/GenBank/DDBJ databases">
        <title>The Genome Sequence of Treponema maltophilum ATCC 51939.</title>
        <authorList>
            <consortium name="The Broad Institute Genomics Platform"/>
            <person name="Earl A."/>
            <person name="Ward D."/>
            <person name="Feldgarden M."/>
            <person name="Gevers D."/>
            <person name="Leonetti C."/>
            <person name="Blanton J.M."/>
            <person name="Dewhirst F.E."/>
            <person name="Izard J."/>
            <person name="Walker B."/>
            <person name="Young S."/>
            <person name="Zeng Q."/>
            <person name="Gargeya S."/>
            <person name="Fitzgerald M."/>
            <person name="Haas B."/>
            <person name="Abouelleil A."/>
            <person name="Allen A.W."/>
            <person name="Alvarado L."/>
            <person name="Arachchi H.M."/>
            <person name="Berlin A.M."/>
            <person name="Chapman S.B."/>
            <person name="Gainer-Dewar J."/>
            <person name="Goldberg J."/>
            <person name="Griggs A."/>
            <person name="Gujja S."/>
            <person name="Hansen M."/>
            <person name="Howarth C."/>
            <person name="Imamovic A."/>
            <person name="Ireland A."/>
            <person name="Larimer J."/>
            <person name="McCowan C."/>
            <person name="Murphy C."/>
            <person name="Pearson M."/>
            <person name="Poon T.W."/>
            <person name="Priest M."/>
            <person name="Roberts A."/>
            <person name="Saif S."/>
            <person name="Shea T."/>
            <person name="Sisk P."/>
            <person name="Sykes S."/>
            <person name="Wortman J."/>
            <person name="Nusbaum C."/>
            <person name="Birren B."/>
        </authorList>
    </citation>
    <scope>NUCLEOTIDE SEQUENCE [LARGE SCALE GENOMIC DNA]</scope>
    <source>
        <strain evidence="2 3">ATCC 51939</strain>
    </source>
</reference>
<gene>
    <name evidence="2" type="ORF">HMPREF9194_00667</name>
</gene>
<sequence>MKMLKKGFILTVIFMLALTSCAKKEGQGAGDNSSGDSSAAKTSALSSRNASKGASTGVIYANGTGLYIETDDGKMKWTAEAALGDIAVYLGEKKDAVRTDGQKRTFFHIQLNDKDYWVQDYSFEPDTVPAFISAADTVLYKSESLAAMTDEIVPQYLIVAVYKKSLGNANNRFFEIAAYSSEFVKTWSVKEKFVKRENVETDKTSVDAMILAQVAMESKNDTIRAELFQNAIEMGSSYSDVIADLQSLAEIMIKEENFLKNISVEKINEKVTVTEDIDLLSIPDEDNARIVSMLKADSSAVATRKYVEQNGFGSEREWLYIQSKQKKGWIQADFIKRND</sequence>
<keyword evidence="3" id="KW-1185">Reference proteome</keyword>
<dbReference type="STRING" id="1125699.HMPREF9194_00667"/>
<name>S3JYP4_TREMA</name>
<proteinExistence type="predicted"/>
<feature type="signal peptide" evidence="1">
    <location>
        <begin position="1"/>
        <end position="22"/>
    </location>
</feature>
<dbReference type="PROSITE" id="PS51257">
    <property type="entry name" value="PROKAR_LIPOPROTEIN"/>
    <property type="match status" value="1"/>
</dbReference>
<dbReference type="Proteomes" id="UP000014541">
    <property type="component" value="Unassembled WGS sequence"/>
</dbReference>
<evidence type="ECO:0008006" key="4">
    <source>
        <dbReference type="Google" id="ProtNLM"/>
    </source>
</evidence>
<organism evidence="2 3">
    <name type="scientific">Treponema maltophilum ATCC 51939</name>
    <dbReference type="NCBI Taxonomy" id="1125699"/>
    <lineage>
        <taxon>Bacteria</taxon>
        <taxon>Pseudomonadati</taxon>
        <taxon>Spirochaetota</taxon>
        <taxon>Spirochaetia</taxon>
        <taxon>Spirochaetales</taxon>
        <taxon>Treponemataceae</taxon>
        <taxon>Treponema</taxon>
    </lineage>
</organism>
<protein>
    <recommendedName>
        <fullName evidence="4">SH3b domain-containing protein</fullName>
    </recommendedName>
</protein>
<keyword evidence="1" id="KW-0732">Signal</keyword>
<dbReference type="eggNOG" id="ENOG5032N79">
    <property type="taxonomic scope" value="Bacteria"/>
</dbReference>
<dbReference type="EMBL" id="ATFF01000006">
    <property type="protein sequence ID" value="EPF30350.1"/>
    <property type="molecule type" value="Genomic_DNA"/>
</dbReference>
<feature type="chain" id="PRO_5004511081" description="SH3b domain-containing protein" evidence="1">
    <location>
        <begin position="23"/>
        <end position="339"/>
    </location>
</feature>
<dbReference type="PATRIC" id="fig|1125699.3.peg.680"/>
<dbReference type="OrthoDB" id="359367at2"/>
<accession>S3JYP4</accession>
<dbReference type="RefSeq" id="WP_016524961.1">
    <property type="nucleotide sequence ID" value="NZ_KE332518.1"/>
</dbReference>
<dbReference type="HOGENOM" id="CLU_808774_0_0_12"/>
<evidence type="ECO:0000313" key="2">
    <source>
        <dbReference type="EMBL" id="EPF30350.1"/>
    </source>
</evidence>
<dbReference type="AlphaFoldDB" id="S3JYP4"/>
<evidence type="ECO:0000313" key="3">
    <source>
        <dbReference type="Proteomes" id="UP000014541"/>
    </source>
</evidence>
<comment type="caution">
    <text evidence="2">The sequence shown here is derived from an EMBL/GenBank/DDBJ whole genome shotgun (WGS) entry which is preliminary data.</text>
</comment>